<sequence>MARSGIETRLGHRPPRSGGWICVGHKQRSGL</sequence>
<dbReference type="EMBL" id="CASHTH010000012">
    <property type="protein sequence ID" value="CAI7988945.1"/>
    <property type="molecule type" value="Genomic_DNA"/>
</dbReference>
<keyword evidence="3" id="KW-1185">Reference proteome</keyword>
<gene>
    <name evidence="2" type="ORF">GBAR_LOCUS89</name>
</gene>
<accession>A0AA35QRA9</accession>
<name>A0AA35QRA9_GEOBA</name>
<proteinExistence type="predicted"/>
<organism evidence="2 3">
    <name type="scientific">Geodia barretti</name>
    <name type="common">Barrett's horny sponge</name>
    <dbReference type="NCBI Taxonomy" id="519541"/>
    <lineage>
        <taxon>Eukaryota</taxon>
        <taxon>Metazoa</taxon>
        <taxon>Porifera</taxon>
        <taxon>Demospongiae</taxon>
        <taxon>Heteroscleromorpha</taxon>
        <taxon>Tetractinellida</taxon>
        <taxon>Astrophorina</taxon>
        <taxon>Geodiidae</taxon>
        <taxon>Geodia</taxon>
    </lineage>
</organism>
<feature type="region of interest" description="Disordered" evidence="1">
    <location>
        <begin position="1"/>
        <end position="31"/>
    </location>
</feature>
<dbReference type="Proteomes" id="UP001174909">
    <property type="component" value="Unassembled WGS sequence"/>
</dbReference>
<dbReference type="AlphaFoldDB" id="A0AA35QRA9"/>
<protein>
    <submittedName>
        <fullName evidence="2">Uncharacterized protein</fullName>
    </submittedName>
</protein>
<evidence type="ECO:0000313" key="3">
    <source>
        <dbReference type="Proteomes" id="UP001174909"/>
    </source>
</evidence>
<evidence type="ECO:0000313" key="2">
    <source>
        <dbReference type="EMBL" id="CAI7988945.1"/>
    </source>
</evidence>
<reference evidence="2" key="1">
    <citation type="submission" date="2023-03" db="EMBL/GenBank/DDBJ databases">
        <authorList>
            <person name="Steffen K."/>
            <person name="Cardenas P."/>
        </authorList>
    </citation>
    <scope>NUCLEOTIDE SEQUENCE</scope>
</reference>
<comment type="caution">
    <text evidence="2">The sequence shown here is derived from an EMBL/GenBank/DDBJ whole genome shotgun (WGS) entry which is preliminary data.</text>
</comment>
<evidence type="ECO:0000256" key="1">
    <source>
        <dbReference type="SAM" id="MobiDB-lite"/>
    </source>
</evidence>